<dbReference type="EMBL" id="CAJNYD010002372">
    <property type="protein sequence ID" value="CAF3414219.1"/>
    <property type="molecule type" value="Genomic_DNA"/>
</dbReference>
<accession>A0A818B1A2</accession>
<evidence type="ECO:0000313" key="2">
    <source>
        <dbReference type="Proteomes" id="UP000663833"/>
    </source>
</evidence>
<dbReference type="Proteomes" id="UP000663833">
    <property type="component" value="Unassembled WGS sequence"/>
</dbReference>
<gene>
    <name evidence="1" type="ORF">LUA448_LOCUS18804</name>
</gene>
<proteinExistence type="predicted"/>
<organism evidence="1 2">
    <name type="scientific">Rotaria socialis</name>
    <dbReference type="NCBI Taxonomy" id="392032"/>
    <lineage>
        <taxon>Eukaryota</taxon>
        <taxon>Metazoa</taxon>
        <taxon>Spiralia</taxon>
        <taxon>Gnathifera</taxon>
        <taxon>Rotifera</taxon>
        <taxon>Eurotatoria</taxon>
        <taxon>Bdelloidea</taxon>
        <taxon>Philodinida</taxon>
        <taxon>Philodinidae</taxon>
        <taxon>Rotaria</taxon>
    </lineage>
</organism>
<reference evidence="1" key="1">
    <citation type="submission" date="2021-02" db="EMBL/GenBank/DDBJ databases">
        <authorList>
            <person name="Nowell W R."/>
        </authorList>
    </citation>
    <scope>NUCLEOTIDE SEQUENCE</scope>
</reference>
<comment type="caution">
    <text evidence="1">The sequence shown here is derived from an EMBL/GenBank/DDBJ whole genome shotgun (WGS) entry which is preliminary data.</text>
</comment>
<protein>
    <submittedName>
        <fullName evidence="1">Uncharacterized protein</fullName>
    </submittedName>
</protein>
<evidence type="ECO:0000313" key="1">
    <source>
        <dbReference type="EMBL" id="CAF3414219.1"/>
    </source>
</evidence>
<dbReference type="AlphaFoldDB" id="A0A818B1A2"/>
<sequence>MELDCCLITHCCFQPTEYDLDRLAECNYYITEIYYQTDFYQSLLSLKFNVKFLEKVDKKDNSECLTLKRICRFKVRNYIRNQKYVLIQVEKQFN</sequence>
<name>A0A818B1A2_9BILA</name>